<keyword evidence="2" id="KW-1185">Reference proteome</keyword>
<dbReference type="InterPro" id="IPR023393">
    <property type="entry name" value="START-like_dom_sf"/>
</dbReference>
<dbReference type="AlphaFoldDB" id="A0A939G4E2"/>
<dbReference type="Proteomes" id="UP000664795">
    <property type="component" value="Unassembled WGS sequence"/>
</dbReference>
<name>A0A939G4E2_9BACT</name>
<evidence type="ECO:0000313" key="1">
    <source>
        <dbReference type="EMBL" id="MBO0930875.1"/>
    </source>
</evidence>
<sequence>MITINDWQLNKEKWLDADLTLMTADAGWKTRTQQKGITIWQRSFADDKNDLFRWRLPRVAASHTDVFDVFVNKMVDYHH</sequence>
<dbReference type="Gene3D" id="3.30.530.20">
    <property type="match status" value="1"/>
</dbReference>
<dbReference type="EMBL" id="JAFMYU010000005">
    <property type="protein sequence ID" value="MBO0930875.1"/>
    <property type="molecule type" value="Genomic_DNA"/>
</dbReference>
<evidence type="ECO:0000313" key="2">
    <source>
        <dbReference type="Proteomes" id="UP000664795"/>
    </source>
</evidence>
<reference evidence="1 2" key="1">
    <citation type="submission" date="2021-03" db="EMBL/GenBank/DDBJ databases">
        <title>Fibrella sp. HMF5036 genome sequencing and assembly.</title>
        <authorList>
            <person name="Kang H."/>
            <person name="Kim H."/>
            <person name="Bae S."/>
            <person name="Joh K."/>
        </authorList>
    </citation>
    <scope>NUCLEOTIDE SEQUENCE [LARGE SCALE GENOMIC DNA]</scope>
    <source>
        <strain evidence="1 2">HMF5036</strain>
    </source>
</reference>
<comment type="caution">
    <text evidence="1">The sequence shown here is derived from an EMBL/GenBank/DDBJ whole genome shotgun (WGS) entry which is preliminary data.</text>
</comment>
<protein>
    <submittedName>
        <fullName evidence="1">Uncharacterized protein</fullName>
    </submittedName>
</protein>
<dbReference type="RefSeq" id="WP_207334846.1">
    <property type="nucleotide sequence ID" value="NZ_JAFMYU010000005.1"/>
</dbReference>
<gene>
    <name evidence="1" type="ORF">J2I48_07730</name>
</gene>
<accession>A0A939G4E2</accession>
<organism evidence="1 2">
    <name type="scientific">Fibrella aquatilis</name>
    <dbReference type="NCBI Taxonomy" id="2817059"/>
    <lineage>
        <taxon>Bacteria</taxon>
        <taxon>Pseudomonadati</taxon>
        <taxon>Bacteroidota</taxon>
        <taxon>Cytophagia</taxon>
        <taxon>Cytophagales</taxon>
        <taxon>Spirosomataceae</taxon>
        <taxon>Fibrella</taxon>
    </lineage>
</organism>
<proteinExistence type="predicted"/>